<dbReference type="AlphaFoldDB" id="A0A7J3ZIY9"/>
<proteinExistence type="predicted"/>
<reference evidence="1" key="1">
    <citation type="journal article" date="2020" name="mSystems">
        <title>Genome- and Community-Level Interaction Insights into Carbon Utilization and Element Cycling Functions of Hydrothermarchaeota in Hydrothermal Sediment.</title>
        <authorList>
            <person name="Zhou Z."/>
            <person name="Liu Y."/>
            <person name="Xu W."/>
            <person name="Pan J."/>
            <person name="Luo Z.H."/>
            <person name="Li M."/>
        </authorList>
    </citation>
    <scope>NUCLEOTIDE SEQUENCE [LARGE SCALE GENOMIC DNA]</scope>
    <source>
        <strain evidence="1">SpSt-1116</strain>
    </source>
</reference>
<dbReference type="Gene3D" id="2.20.28.160">
    <property type="match status" value="1"/>
</dbReference>
<dbReference type="PANTHER" id="PTHR40393">
    <property type="entry name" value="LYSINE BIOSYNTHESIS PROTEIN-RELATED-RELATED"/>
    <property type="match status" value="1"/>
</dbReference>
<dbReference type="InterPro" id="IPR005906">
    <property type="entry name" value="LysW"/>
</dbReference>
<name>A0A7J3ZIY9_9CREN</name>
<gene>
    <name evidence="1" type="ORF">ENM78_01165</name>
</gene>
<organism evidence="1">
    <name type="scientific">Fervidicoccus fontis</name>
    <dbReference type="NCBI Taxonomy" id="683846"/>
    <lineage>
        <taxon>Archaea</taxon>
        <taxon>Thermoproteota</taxon>
        <taxon>Thermoprotei</taxon>
        <taxon>Fervidicoccales</taxon>
        <taxon>Fervidicoccaceae</taxon>
        <taxon>Fervidicoccus</taxon>
    </lineage>
</organism>
<dbReference type="Pfam" id="PF21344">
    <property type="entry name" value="Zn_ribbon_LysW"/>
    <property type="match status" value="1"/>
</dbReference>
<comment type="caution">
    <text evidence="1">The sequence shown here is derived from an EMBL/GenBank/DDBJ whole genome shotgun (WGS) entry which is preliminary data.</text>
</comment>
<accession>A0A7J3ZIY9</accession>
<protein>
    <submittedName>
        <fullName evidence="1">Sulfonate ABC transporter</fullName>
    </submittedName>
</protein>
<sequence length="57" mass="6449">MPELECPVCSGNVEVPDDAIVGEVFEHEECGAQLELYEEDGQLKLRVLEDVREDWGE</sequence>
<dbReference type="PANTHER" id="PTHR40393:SF1">
    <property type="entry name" value="LYSINE BIOSYNTHESIS PROTEIN-RELATED"/>
    <property type="match status" value="1"/>
</dbReference>
<dbReference type="EMBL" id="DRZC01000017">
    <property type="protein sequence ID" value="HHQ80065.1"/>
    <property type="molecule type" value="Genomic_DNA"/>
</dbReference>
<evidence type="ECO:0000313" key="1">
    <source>
        <dbReference type="EMBL" id="HHQ80065.1"/>
    </source>
</evidence>